<keyword evidence="2" id="KW-0812">Transmembrane</keyword>
<protein>
    <recommendedName>
        <fullName evidence="6">2-oxoglutarate dehydrogenase</fullName>
    </recommendedName>
</protein>
<comment type="caution">
    <text evidence="4">The sequence shown here is derived from an EMBL/GenBank/DDBJ whole genome shotgun (WGS) entry which is preliminary data.</text>
</comment>
<evidence type="ECO:0000256" key="2">
    <source>
        <dbReference type="SAM" id="Phobius"/>
    </source>
</evidence>
<evidence type="ECO:0000256" key="3">
    <source>
        <dbReference type="SAM" id="SignalP"/>
    </source>
</evidence>
<evidence type="ECO:0008006" key="6">
    <source>
        <dbReference type="Google" id="ProtNLM"/>
    </source>
</evidence>
<keyword evidence="2" id="KW-1133">Transmembrane helix</keyword>
<accession>A0A3N2C8E6</accession>
<feature type="region of interest" description="Disordered" evidence="1">
    <location>
        <begin position="741"/>
        <end position="779"/>
    </location>
</feature>
<dbReference type="InterPro" id="IPR046112">
    <property type="entry name" value="DUF6049"/>
</dbReference>
<dbReference type="Proteomes" id="UP000266915">
    <property type="component" value="Unassembled WGS sequence"/>
</dbReference>
<feature type="chain" id="PRO_5039691784" description="2-oxoglutarate dehydrogenase" evidence="3">
    <location>
        <begin position="27"/>
        <end position="779"/>
    </location>
</feature>
<keyword evidence="2" id="KW-0472">Membrane</keyword>
<evidence type="ECO:0000313" key="5">
    <source>
        <dbReference type="Proteomes" id="UP000266915"/>
    </source>
</evidence>
<evidence type="ECO:0000256" key="1">
    <source>
        <dbReference type="SAM" id="MobiDB-lite"/>
    </source>
</evidence>
<dbReference type="AlphaFoldDB" id="A0A3N2C8E6"/>
<feature type="compositionally biased region" description="Low complexity" evidence="1">
    <location>
        <begin position="314"/>
        <end position="357"/>
    </location>
</feature>
<feature type="transmembrane region" description="Helical" evidence="2">
    <location>
        <begin position="714"/>
        <end position="736"/>
    </location>
</feature>
<gene>
    <name evidence="4" type="ORF">EDD42_3847</name>
</gene>
<reference evidence="4 5" key="1">
    <citation type="submission" date="2018-11" db="EMBL/GenBank/DDBJ databases">
        <title>Sequencing the genomes of 1000 actinobacteria strains.</title>
        <authorList>
            <person name="Klenk H.-P."/>
        </authorList>
    </citation>
    <scope>NUCLEOTIDE SEQUENCE [LARGE SCALE GENOMIC DNA]</scope>
    <source>
        <strain evidence="4 5">DSM 14012</strain>
    </source>
</reference>
<dbReference type="Pfam" id="PF19516">
    <property type="entry name" value="DUF6049"/>
    <property type="match status" value="1"/>
</dbReference>
<proteinExistence type="predicted"/>
<sequence>MTHHRHRPRLLSALAAAALSFAVVSAGGWSTGSSAIASPETSANTASTPDGLVSVEVSPSNGGAVEPSSLTSFGITLTNGTDADLPAGSVSVAVTTARITGTEALDAWLDTTGADAAATPAGTTVVRTIDIPELIAGQQYVVSGLDFTPPALGFDDADAWGSYGVSAGYVAGDTAAGGRTALVWRAQGQPTTASVALVAPLTVPLSYGGLLDADELAELTADDGALATQLDALFGEQIALGIDPRIIVSIRALGTRAPESAVAWLARLEAAPNETFALQYGDAEPAVQAEAGLDRLLSPSSFSFALNIADFPVVQPTETPTPTTSPTTGPDDGQPTPQAGSSPAASSDSSAAATPSDEPAPTPSPSETPGQAVPTVPTMDELLSWSYSLPSIVWAGGAVTDADLAVFAASGGTVTMLDSANTTDTGQSVRASATVGTAQTLLADHGLAESLGEAAAATTDAAFESAIADVNARAAAIGTEGSTGGTVVAVLPRGVDATLPALGDTVNALRSLPATAQTSLAATLAEPPAAATLGAMAPDSERVSDVQVLLDEEQDVTAFSSVLDEPELLTGRERATLLSSLAAGWLRAEGDWGSAVTAQQERTDTVLASVRVTDSSRINMVGGEVSLPFAVRNDLPYPVTVVMEASPSNGRLSISGSVTQEIAADSRATVLVPVQSQIGNGDVTLRLQLFSTSGQAIGEQSFVGVNVRADWEGIGAVVLALLVALLFVSGVVRMVLSRRAKRRGSGAPSVASAGAPDSGQPPGDEPQVESSPGRQETNG</sequence>
<keyword evidence="5" id="KW-1185">Reference proteome</keyword>
<dbReference type="RefSeq" id="WP_123539774.1">
    <property type="nucleotide sequence ID" value="NZ_FXAP01000002.1"/>
</dbReference>
<feature type="signal peptide" evidence="3">
    <location>
        <begin position="1"/>
        <end position="26"/>
    </location>
</feature>
<keyword evidence="3" id="KW-0732">Signal</keyword>
<dbReference type="EMBL" id="RKHL01000001">
    <property type="protein sequence ID" value="ROR83730.1"/>
    <property type="molecule type" value="Genomic_DNA"/>
</dbReference>
<feature type="compositionally biased region" description="Polar residues" evidence="1">
    <location>
        <begin position="768"/>
        <end position="779"/>
    </location>
</feature>
<feature type="region of interest" description="Disordered" evidence="1">
    <location>
        <begin position="314"/>
        <end position="375"/>
    </location>
</feature>
<organism evidence="4 5">
    <name type="scientific">Plantibacter flavus</name>
    <dbReference type="NCBI Taxonomy" id="150123"/>
    <lineage>
        <taxon>Bacteria</taxon>
        <taxon>Bacillati</taxon>
        <taxon>Actinomycetota</taxon>
        <taxon>Actinomycetes</taxon>
        <taxon>Micrococcales</taxon>
        <taxon>Microbacteriaceae</taxon>
        <taxon>Plantibacter</taxon>
    </lineage>
</organism>
<evidence type="ECO:0000313" key="4">
    <source>
        <dbReference type="EMBL" id="ROR83730.1"/>
    </source>
</evidence>
<feature type="compositionally biased region" description="Low complexity" evidence="1">
    <location>
        <begin position="745"/>
        <end position="758"/>
    </location>
</feature>
<name>A0A3N2C8E6_9MICO</name>